<proteinExistence type="predicted"/>
<accession>A0A814IBK8</accession>
<evidence type="ECO:0000313" key="2">
    <source>
        <dbReference type="EMBL" id="CAF1021712.1"/>
    </source>
</evidence>
<feature type="region of interest" description="Disordered" evidence="1">
    <location>
        <begin position="44"/>
        <end position="63"/>
    </location>
</feature>
<dbReference type="EMBL" id="CAJNOC010004434">
    <property type="protein sequence ID" value="CAF1021712.1"/>
    <property type="molecule type" value="Genomic_DNA"/>
</dbReference>
<evidence type="ECO:0000256" key="1">
    <source>
        <dbReference type="SAM" id="MobiDB-lite"/>
    </source>
</evidence>
<protein>
    <submittedName>
        <fullName evidence="2">Uncharacterized protein</fullName>
    </submittedName>
</protein>
<gene>
    <name evidence="2" type="ORF">OXX778_LOCUS17413</name>
</gene>
<feature type="non-terminal residue" evidence="2">
    <location>
        <position position="162"/>
    </location>
</feature>
<evidence type="ECO:0000313" key="3">
    <source>
        <dbReference type="Proteomes" id="UP000663879"/>
    </source>
</evidence>
<keyword evidence="3" id="KW-1185">Reference proteome</keyword>
<comment type="caution">
    <text evidence="2">The sequence shown here is derived from an EMBL/GenBank/DDBJ whole genome shotgun (WGS) entry which is preliminary data.</text>
</comment>
<dbReference type="AlphaFoldDB" id="A0A814IBK8"/>
<organism evidence="2 3">
    <name type="scientific">Brachionus calyciflorus</name>
    <dbReference type="NCBI Taxonomy" id="104777"/>
    <lineage>
        <taxon>Eukaryota</taxon>
        <taxon>Metazoa</taxon>
        <taxon>Spiralia</taxon>
        <taxon>Gnathifera</taxon>
        <taxon>Rotifera</taxon>
        <taxon>Eurotatoria</taxon>
        <taxon>Monogononta</taxon>
        <taxon>Pseudotrocha</taxon>
        <taxon>Ploima</taxon>
        <taxon>Brachionidae</taxon>
        <taxon>Brachionus</taxon>
    </lineage>
</organism>
<name>A0A814IBK8_9BILA</name>
<dbReference type="Proteomes" id="UP000663879">
    <property type="component" value="Unassembled WGS sequence"/>
</dbReference>
<sequence>NNVNTGSQSTYLSHLAFENLFRQNFSSQQSTNSNQQFYQSKISENNPFKTSGGNNSILNPSNLNQHNQLFNSKQIMHNSSSNEANMTLNSGQSTAFDSSFLNVNQAFPDLNGQSVDKWLAEKYPEVDLNGQTTQDYWCTINYYFNLFYYLINKNIVKNKKDV</sequence>
<reference evidence="2" key="1">
    <citation type="submission" date="2021-02" db="EMBL/GenBank/DDBJ databases">
        <authorList>
            <person name="Nowell W R."/>
        </authorList>
    </citation>
    <scope>NUCLEOTIDE SEQUENCE</scope>
    <source>
        <strain evidence="2">Ploen Becks lab</strain>
    </source>
</reference>